<dbReference type="PROSITE" id="PS00280">
    <property type="entry name" value="BPTI_KUNITZ_1"/>
    <property type="match status" value="1"/>
</dbReference>
<dbReference type="InterPro" id="IPR006150">
    <property type="entry name" value="Cys_repeat_1"/>
</dbReference>
<keyword evidence="3" id="KW-1185">Reference proteome</keyword>
<dbReference type="SUPFAM" id="SSF57362">
    <property type="entry name" value="BPTI-like"/>
    <property type="match status" value="2"/>
</dbReference>
<dbReference type="InterPro" id="IPR053014">
    <property type="entry name" value="Cuticle_assoc_divergent"/>
</dbReference>
<dbReference type="PRINTS" id="PR00759">
    <property type="entry name" value="BASICPTASE"/>
</dbReference>
<gene>
    <name evidence="2" type="ORF">ACOC_LOCUS6324</name>
</gene>
<feature type="domain" description="BPTI/Kunitz inhibitor" evidence="1">
    <location>
        <begin position="104"/>
        <end position="192"/>
    </location>
</feature>
<dbReference type="SMART" id="SM00289">
    <property type="entry name" value="WR1"/>
    <property type="match status" value="1"/>
</dbReference>
<dbReference type="InterPro" id="IPR002223">
    <property type="entry name" value="Kunitz_BPTI"/>
</dbReference>
<dbReference type="Pfam" id="PF00014">
    <property type="entry name" value="Kunitz_BPTI"/>
    <property type="match status" value="2"/>
</dbReference>
<dbReference type="WBParaSite" id="ACOC_0000632301-mRNA-1">
    <property type="protein sequence ID" value="ACOC_0000632301-mRNA-1"/>
    <property type="gene ID" value="ACOC_0000632301"/>
</dbReference>
<dbReference type="OMA" id="ATYNECK"/>
<evidence type="ECO:0000259" key="1">
    <source>
        <dbReference type="PROSITE" id="PS50279"/>
    </source>
</evidence>
<accession>A0A0R3PMX9</accession>
<evidence type="ECO:0000313" key="3">
    <source>
        <dbReference type="Proteomes" id="UP000267027"/>
    </source>
</evidence>
<protein>
    <submittedName>
        <fullName evidence="4">Kunitz/Bovine pancreatic trypsin inhibitor domain protein</fullName>
    </submittedName>
</protein>
<dbReference type="GO" id="GO:0004867">
    <property type="term" value="F:serine-type endopeptidase inhibitor activity"/>
    <property type="evidence" value="ECO:0007669"/>
    <property type="project" value="InterPro"/>
</dbReference>
<sequence length="194" mass="21645">RDSGEFCGEPGGQRFYFDLRTKKCQPFYYKGCGGNQNRFDTKANCMMMCSNSKGSTATAINAVCKSGAYAAGATSLPEPLPCSECPKGYKCEDGICCPTKDYLCDLPYDAGRFGDQGSHRPRQVLFNSFFGSEHKTKTCAEGKGMLLGKTYKVAFIRYFFTRSYNNCMLFTYYGRDGNANNFETYNECKAMCMS</sequence>
<dbReference type="OrthoDB" id="5950222at2759"/>
<dbReference type="PROSITE" id="PS50279">
    <property type="entry name" value="BPTI_KUNITZ_2"/>
    <property type="match status" value="2"/>
</dbReference>
<dbReference type="InterPro" id="IPR020901">
    <property type="entry name" value="Prtase_inh_Kunz-CS"/>
</dbReference>
<dbReference type="PANTHER" id="PTHR46339">
    <property type="entry name" value="PROTEIN CBG15282-RELATED"/>
    <property type="match status" value="1"/>
</dbReference>
<dbReference type="PANTHER" id="PTHR46339:SF10">
    <property type="entry name" value="BPTI_KUNITZ INHIBITOR DOMAIN-CONTAINING PROTEIN"/>
    <property type="match status" value="1"/>
</dbReference>
<proteinExistence type="predicted"/>
<dbReference type="AlphaFoldDB" id="A0A0R3PMX9"/>
<name>A0A0R3PMX9_ANGCS</name>
<dbReference type="SMART" id="SM00131">
    <property type="entry name" value="KU"/>
    <property type="match status" value="2"/>
</dbReference>
<reference evidence="4" key="1">
    <citation type="submission" date="2017-02" db="UniProtKB">
        <authorList>
            <consortium name="WormBaseParasite"/>
        </authorList>
    </citation>
    <scope>IDENTIFICATION</scope>
</reference>
<evidence type="ECO:0000313" key="2">
    <source>
        <dbReference type="EMBL" id="VDM57909.1"/>
    </source>
</evidence>
<dbReference type="Gene3D" id="4.10.410.10">
    <property type="entry name" value="Pancreatic trypsin inhibitor Kunitz domain"/>
    <property type="match status" value="2"/>
</dbReference>
<evidence type="ECO:0000313" key="4">
    <source>
        <dbReference type="WBParaSite" id="ACOC_0000632301-mRNA-1"/>
    </source>
</evidence>
<feature type="domain" description="BPTI/Kunitz inhibitor" evidence="1">
    <location>
        <begin position="1"/>
        <end position="49"/>
    </location>
</feature>
<reference evidence="2 3" key="2">
    <citation type="submission" date="2018-11" db="EMBL/GenBank/DDBJ databases">
        <authorList>
            <consortium name="Pathogen Informatics"/>
        </authorList>
    </citation>
    <scope>NUCLEOTIDE SEQUENCE [LARGE SCALE GENOMIC DNA]</scope>
    <source>
        <strain evidence="2 3">Costa Rica</strain>
    </source>
</reference>
<organism evidence="4">
    <name type="scientific">Angiostrongylus costaricensis</name>
    <name type="common">Nematode worm</name>
    <dbReference type="NCBI Taxonomy" id="334426"/>
    <lineage>
        <taxon>Eukaryota</taxon>
        <taxon>Metazoa</taxon>
        <taxon>Ecdysozoa</taxon>
        <taxon>Nematoda</taxon>
        <taxon>Chromadorea</taxon>
        <taxon>Rhabditida</taxon>
        <taxon>Rhabditina</taxon>
        <taxon>Rhabditomorpha</taxon>
        <taxon>Strongyloidea</taxon>
        <taxon>Metastrongylidae</taxon>
        <taxon>Angiostrongylus</taxon>
    </lineage>
</organism>
<dbReference type="Proteomes" id="UP000267027">
    <property type="component" value="Unassembled WGS sequence"/>
</dbReference>
<dbReference type="EMBL" id="UYYA01003936">
    <property type="protein sequence ID" value="VDM57909.1"/>
    <property type="molecule type" value="Genomic_DNA"/>
</dbReference>
<dbReference type="InterPro" id="IPR036880">
    <property type="entry name" value="Kunitz_BPTI_sf"/>
</dbReference>